<dbReference type="SUPFAM" id="SSF53474">
    <property type="entry name" value="alpha/beta-Hydrolases"/>
    <property type="match status" value="1"/>
</dbReference>
<dbReference type="Pfam" id="PF00561">
    <property type="entry name" value="Abhydrolase_1"/>
    <property type="match status" value="1"/>
</dbReference>
<proteinExistence type="predicted"/>
<dbReference type="PANTHER" id="PTHR43689">
    <property type="entry name" value="HYDROLASE"/>
    <property type="match status" value="1"/>
</dbReference>
<feature type="domain" description="AB hydrolase-1" evidence="1">
    <location>
        <begin position="58"/>
        <end position="310"/>
    </location>
</feature>
<name>A0A397G557_9GLOM</name>
<dbReference type="InterPro" id="IPR029058">
    <property type="entry name" value="AB_hydrolase_fold"/>
</dbReference>
<evidence type="ECO:0000313" key="2">
    <source>
        <dbReference type="EMBL" id="RHZ44708.1"/>
    </source>
</evidence>
<keyword evidence="3" id="KW-1185">Reference proteome</keyword>
<sequence length="326" mass="37252">MSLPSIQRVFLESVASSDPEGRFVEVDNILTYYKVAIPQHQYHNSQNYYPSINEQNKPVILCLHQFMGNLYTWRFQMQSLADATGCHVVAYDRPAYGFTERPTQWEENKNPYTSEFLVEFTVQFMRAIGYGEKKIIFIGCSIGPAISCAVALKYPHLVHSIIMLGPSLKDDDQGPPPAARFIVGSLPGRLYLKAALYRNFPLTILYHDVNTVPEWESVVKPCYRVPLTLPNFYEGVSWAMKYFVPLEVMNYKSFLQQYPICFVCGDADKYTHVDRHKKVYSELSSGAPPNALIEFHVLESCGHIPQDEKPEEVLNLCINFIKRTGV</sequence>
<protein>
    <recommendedName>
        <fullName evidence="1">AB hydrolase-1 domain-containing protein</fullName>
    </recommendedName>
</protein>
<dbReference type="PRINTS" id="PR00412">
    <property type="entry name" value="EPOXHYDRLASE"/>
</dbReference>
<dbReference type="Gene3D" id="3.40.50.1820">
    <property type="entry name" value="alpha/beta hydrolase"/>
    <property type="match status" value="1"/>
</dbReference>
<evidence type="ECO:0000259" key="1">
    <source>
        <dbReference type="Pfam" id="PF00561"/>
    </source>
</evidence>
<dbReference type="InterPro" id="IPR000073">
    <property type="entry name" value="AB_hydrolase_1"/>
</dbReference>
<dbReference type="AlphaFoldDB" id="A0A397G557"/>
<dbReference type="EMBL" id="PQFF01000566">
    <property type="protein sequence ID" value="RHZ44708.1"/>
    <property type="molecule type" value="Genomic_DNA"/>
</dbReference>
<dbReference type="OrthoDB" id="408373at2759"/>
<dbReference type="PANTHER" id="PTHR43689:SF8">
    <property type="entry name" value="ALPHA_BETA-HYDROLASES SUPERFAMILY PROTEIN"/>
    <property type="match status" value="1"/>
</dbReference>
<comment type="caution">
    <text evidence="2">The sequence shown here is derived from an EMBL/GenBank/DDBJ whole genome shotgun (WGS) entry which is preliminary data.</text>
</comment>
<dbReference type="STRING" id="1348612.A0A397G557"/>
<organism evidence="2 3">
    <name type="scientific">Diversispora epigaea</name>
    <dbReference type="NCBI Taxonomy" id="1348612"/>
    <lineage>
        <taxon>Eukaryota</taxon>
        <taxon>Fungi</taxon>
        <taxon>Fungi incertae sedis</taxon>
        <taxon>Mucoromycota</taxon>
        <taxon>Glomeromycotina</taxon>
        <taxon>Glomeromycetes</taxon>
        <taxon>Diversisporales</taxon>
        <taxon>Diversisporaceae</taxon>
        <taxon>Diversispora</taxon>
    </lineage>
</organism>
<dbReference type="InterPro" id="IPR000639">
    <property type="entry name" value="Epox_hydrolase-like"/>
</dbReference>
<accession>A0A397G557</accession>
<evidence type="ECO:0000313" key="3">
    <source>
        <dbReference type="Proteomes" id="UP000266861"/>
    </source>
</evidence>
<dbReference type="PRINTS" id="PR00111">
    <property type="entry name" value="ABHYDROLASE"/>
</dbReference>
<dbReference type="Proteomes" id="UP000266861">
    <property type="component" value="Unassembled WGS sequence"/>
</dbReference>
<dbReference type="GO" id="GO:0003824">
    <property type="term" value="F:catalytic activity"/>
    <property type="evidence" value="ECO:0007669"/>
    <property type="project" value="InterPro"/>
</dbReference>
<reference evidence="2 3" key="1">
    <citation type="submission" date="2018-08" db="EMBL/GenBank/DDBJ databases">
        <title>Genome and evolution of the arbuscular mycorrhizal fungus Diversispora epigaea (formerly Glomus versiforme) and its bacterial endosymbionts.</title>
        <authorList>
            <person name="Sun X."/>
            <person name="Fei Z."/>
            <person name="Harrison M."/>
        </authorList>
    </citation>
    <scope>NUCLEOTIDE SEQUENCE [LARGE SCALE GENOMIC DNA]</scope>
    <source>
        <strain evidence="2 3">IT104</strain>
    </source>
</reference>
<gene>
    <name evidence="2" type="ORF">Glove_712g32</name>
</gene>